<dbReference type="InterPro" id="IPR038268">
    <property type="entry name" value="RHH_sf"/>
</dbReference>
<keyword evidence="3" id="KW-1185">Reference proteome</keyword>
<dbReference type="InterPro" id="IPR027373">
    <property type="entry name" value="RHH_dom"/>
</dbReference>
<gene>
    <name evidence="2" type="ORF">A7A09_007955</name>
</gene>
<protein>
    <recommendedName>
        <fullName evidence="1">Ribbon-helix-helix domain-containing protein</fullName>
    </recommendedName>
</protein>
<dbReference type="EMBL" id="PXNQ02000004">
    <property type="protein sequence ID" value="RNF34919.1"/>
    <property type="molecule type" value="Genomic_DNA"/>
</dbReference>
<dbReference type="Pfam" id="PF13467">
    <property type="entry name" value="RHH_4"/>
    <property type="match status" value="1"/>
</dbReference>
<evidence type="ECO:0000259" key="1">
    <source>
        <dbReference type="Pfam" id="PF13467"/>
    </source>
</evidence>
<comment type="caution">
    <text evidence="2">The sequence shown here is derived from an EMBL/GenBank/DDBJ whole genome shotgun (WGS) entry which is preliminary data.</text>
</comment>
<name>A0A422QYA9_9RHOB</name>
<organism evidence="2 3">
    <name type="scientific">Paracoccus methylarcula</name>
    <dbReference type="NCBI Taxonomy" id="72022"/>
    <lineage>
        <taxon>Bacteria</taxon>
        <taxon>Pseudomonadati</taxon>
        <taxon>Pseudomonadota</taxon>
        <taxon>Alphaproteobacteria</taxon>
        <taxon>Rhodobacterales</taxon>
        <taxon>Paracoccaceae</taxon>
        <taxon>Paracoccus</taxon>
    </lineage>
</organism>
<evidence type="ECO:0000313" key="2">
    <source>
        <dbReference type="EMBL" id="RNF34919.1"/>
    </source>
</evidence>
<sequence length="79" mass="8799">MIDLPPMTPPLKHSVTIEGHRTSVSLEDAFWRALGQEADRLGMTRATLIGQIDRNRPSGIGLATALRLFVLSEMQKRND</sequence>
<feature type="domain" description="Ribbon-helix-helix" evidence="1">
    <location>
        <begin position="12"/>
        <end position="73"/>
    </location>
</feature>
<dbReference type="OrthoDB" id="7477016at2"/>
<dbReference type="Gene3D" id="1.10.3990.20">
    <property type="entry name" value="protein bp1543"/>
    <property type="match status" value="1"/>
</dbReference>
<dbReference type="Proteomes" id="UP000238137">
    <property type="component" value="Unassembled WGS sequence"/>
</dbReference>
<accession>A0A422QYA9</accession>
<evidence type="ECO:0000313" key="3">
    <source>
        <dbReference type="Proteomes" id="UP000238137"/>
    </source>
</evidence>
<dbReference type="AlphaFoldDB" id="A0A422QYA9"/>
<reference evidence="2" key="1">
    <citation type="submission" date="2018-05" db="EMBL/GenBank/DDBJ databases">
        <title>Reclassification of Methylarcula marina and Methylarcula terricola as Paracoccus methylarcula sp.nov., comb.nov. and Paracoccus terricola comb.nov.</title>
        <authorList>
            <person name="Shmareva M.N."/>
            <person name="Doronina N.V."/>
            <person name="Vasilenko O.V."/>
            <person name="Tarlachkov S.V."/>
            <person name="Trotsenko Y.A."/>
        </authorList>
    </citation>
    <scope>NUCLEOTIDE SEQUENCE [LARGE SCALE GENOMIC DNA]</scope>
    <source>
        <strain evidence="2">VKM B-2159</strain>
    </source>
</reference>
<proteinExistence type="predicted"/>